<protein>
    <submittedName>
        <fullName evidence="2">Uncharacterized protein</fullName>
    </submittedName>
</protein>
<feature type="region of interest" description="Disordered" evidence="1">
    <location>
        <begin position="1108"/>
        <end position="1127"/>
    </location>
</feature>
<feature type="region of interest" description="Disordered" evidence="1">
    <location>
        <begin position="377"/>
        <end position="490"/>
    </location>
</feature>
<feature type="region of interest" description="Disordered" evidence="1">
    <location>
        <begin position="713"/>
        <end position="744"/>
    </location>
</feature>
<comment type="caution">
    <text evidence="2">The sequence shown here is derived from an EMBL/GenBank/DDBJ whole genome shotgun (WGS) entry which is preliminary data.</text>
</comment>
<feature type="compositionally biased region" description="Polar residues" evidence="1">
    <location>
        <begin position="1083"/>
        <end position="1095"/>
    </location>
</feature>
<feature type="compositionally biased region" description="Polar residues" evidence="1">
    <location>
        <begin position="1214"/>
        <end position="1224"/>
    </location>
</feature>
<evidence type="ECO:0000313" key="3">
    <source>
        <dbReference type="Proteomes" id="UP001286313"/>
    </source>
</evidence>
<feature type="compositionally biased region" description="Pro residues" evidence="1">
    <location>
        <begin position="25"/>
        <end position="34"/>
    </location>
</feature>
<feature type="region of interest" description="Disordered" evidence="1">
    <location>
        <begin position="1214"/>
        <end position="1290"/>
    </location>
</feature>
<evidence type="ECO:0000313" key="2">
    <source>
        <dbReference type="EMBL" id="KAK3851891.1"/>
    </source>
</evidence>
<organism evidence="2 3">
    <name type="scientific">Petrolisthes cinctipes</name>
    <name type="common">Flat porcelain crab</name>
    <dbReference type="NCBI Taxonomy" id="88211"/>
    <lineage>
        <taxon>Eukaryota</taxon>
        <taxon>Metazoa</taxon>
        <taxon>Ecdysozoa</taxon>
        <taxon>Arthropoda</taxon>
        <taxon>Crustacea</taxon>
        <taxon>Multicrustacea</taxon>
        <taxon>Malacostraca</taxon>
        <taxon>Eumalacostraca</taxon>
        <taxon>Eucarida</taxon>
        <taxon>Decapoda</taxon>
        <taxon>Pleocyemata</taxon>
        <taxon>Anomura</taxon>
        <taxon>Galatheoidea</taxon>
        <taxon>Porcellanidae</taxon>
        <taxon>Petrolisthes</taxon>
    </lineage>
</organism>
<feature type="compositionally biased region" description="Polar residues" evidence="1">
    <location>
        <begin position="206"/>
        <end position="218"/>
    </location>
</feature>
<feature type="compositionally biased region" description="Acidic residues" evidence="1">
    <location>
        <begin position="1005"/>
        <end position="1021"/>
    </location>
</feature>
<dbReference type="EMBL" id="JAWQEG010007680">
    <property type="protein sequence ID" value="KAK3851891.1"/>
    <property type="molecule type" value="Genomic_DNA"/>
</dbReference>
<feature type="compositionally biased region" description="Low complexity" evidence="1">
    <location>
        <begin position="657"/>
        <end position="673"/>
    </location>
</feature>
<feature type="region of interest" description="Disordered" evidence="1">
    <location>
        <begin position="1135"/>
        <end position="1163"/>
    </location>
</feature>
<feature type="compositionally biased region" description="Pro residues" evidence="1">
    <location>
        <begin position="186"/>
        <end position="197"/>
    </location>
</feature>
<sequence length="1297" mass="140761">MEEISAVFGECEVKGGREEERPRPRTPIRPPPPEGQASPPKIRKLYLQERHQEAPLPPVRRLSLAPPVPPRRRGLNSKKPRRLSAPSRTPASSDVPPLPPCPQRPDPRLQEWSHTLLRDFHSLVEAEIEALHHTHHHHHHHHHATPHPSSLSQPFPLPPHRSPTLTHSFSSAPHSSLPPLHRSSPFLPPIPPSPQPSPSLVHSSRTKSLPHSAPSESEGSGGHDADDSDIEVGVRGSSGQHNMGASQSVDRGGVVGERGGYKTYTLPRSSHRSVSLSGAGAPSYRASAAHPDDPDVSCRLLRVNPRLSRSHSLDDAAALSPWALHHLSLIDNPHTTPLPTPASSTILPTPANSSTIDSRISFNGGYKYSLESHHGPERAWEGMSAPQTPLGGRSNKVRKTGLPQLENEHWRPSLPQPKPQPESQQQHRQVNGSNRVSNGWGEHYRSSDDPPTPPPPYREDLPTPPPLPYLPKASPTLSGNGSSAFTPADLQEGASGSWAWADQEDACSLTDRPCDPEMCTHCRDKLSATLTDSQSEVEPDTRTPYSDKVKVHVTPPEDMPMLLLNDPMSDVGEKFALGRRSEGALVGLAEAVNPLSPLDGRRHTLPAPGTSMLSTPRLTFTTSSWETLPPADELEVELEEKPITGSIVERPNPPSPTSSHSLNSSLSSLSHLSVHPDHSECDSWPSSPAGHDPFIHHAHPNSHHMQHHLFPGYKKETSGTHQHTHQPEPITGVLQLPPTNKSGDPGDIILSVNIPPHLPGYTKHSNGVHEDLHSHSLTPIKVPVGWQYQDITAEEAKMNRKELDMYSQLASLSLTDSENSSKDSTFKHIEENVKQGRTHIIRHGDIGKNGSSMLNEEEAMYGEVVRPPPRHRSLSLDETNSGAHSRLVSCSIQTSRGSAALDDFLQAVESRMRPGSYDQPPSPASTQASTPLSYAAHDLSSPTVVLDAFTQTTPTYTPVHTPAYTPSHTSLATSRASSDTWVSECGCDDLASLEPCASSLALSGSDDDYDDDDGDDDDEWSPEVSVSSSSPPATPASPTRDDDSSLSLSESLDTLDLNGESGIGTVSTRPSTSPRPIAALDLSGSNLSSEDTGLENSFERQIRRYIPHGRGSRESDHYRRRRARTRHTEQWVRLEDQTTQTDPDPPLHVSYAEGSSRDSLRESNEMMSGLCDARLVRHTHSEPRLHAGTPGTGQLRGVCSEAALPPLPYTPRTSFAPSAPTLPTLTEDKPPIGPGRVSRPRYLPLVSPEHPQGTSPGKACSAPALETRPPTHAHTPATTPSEDSSGEAPVSSCLFWA</sequence>
<feature type="region of interest" description="Disordered" evidence="1">
    <location>
        <begin position="1001"/>
        <end position="1095"/>
    </location>
</feature>
<dbReference type="Proteomes" id="UP001286313">
    <property type="component" value="Unassembled WGS sequence"/>
</dbReference>
<gene>
    <name evidence="2" type="ORF">Pcinc_041494</name>
</gene>
<proteinExistence type="predicted"/>
<feature type="compositionally biased region" description="Low complexity" evidence="1">
    <location>
        <begin position="1270"/>
        <end position="1280"/>
    </location>
</feature>
<name>A0AAE1EJR5_PETCI</name>
<keyword evidence="3" id="KW-1185">Reference proteome</keyword>
<feature type="region of interest" description="Disordered" evidence="1">
    <location>
        <begin position="133"/>
        <end position="292"/>
    </location>
</feature>
<feature type="compositionally biased region" description="Polar residues" evidence="1">
    <location>
        <begin position="237"/>
        <end position="249"/>
    </location>
</feature>
<feature type="compositionally biased region" description="Low complexity" evidence="1">
    <location>
        <begin position="167"/>
        <end position="185"/>
    </location>
</feature>
<feature type="compositionally biased region" description="Basic and acidic residues" evidence="1">
    <location>
        <begin position="11"/>
        <end position="23"/>
    </location>
</feature>
<evidence type="ECO:0000256" key="1">
    <source>
        <dbReference type="SAM" id="MobiDB-lite"/>
    </source>
</evidence>
<feature type="region of interest" description="Disordered" evidence="1">
    <location>
        <begin position="645"/>
        <end position="686"/>
    </location>
</feature>
<feature type="region of interest" description="Disordered" evidence="1">
    <location>
        <begin position="912"/>
        <end position="931"/>
    </location>
</feature>
<feature type="compositionally biased region" description="Low complexity" evidence="1">
    <location>
        <begin position="1022"/>
        <end position="1031"/>
    </location>
</feature>
<feature type="region of interest" description="Disordered" evidence="1">
    <location>
        <begin position="1"/>
        <end position="108"/>
    </location>
</feature>
<feature type="compositionally biased region" description="Low complexity" evidence="1">
    <location>
        <begin position="1045"/>
        <end position="1057"/>
    </location>
</feature>
<feature type="compositionally biased region" description="Polar residues" evidence="1">
    <location>
        <begin position="1064"/>
        <end position="1074"/>
    </location>
</feature>
<feature type="compositionally biased region" description="Basic residues" evidence="1">
    <location>
        <begin position="70"/>
        <end position="82"/>
    </location>
</feature>
<feature type="compositionally biased region" description="Polar residues" evidence="1">
    <location>
        <begin position="427"/>
        <end position="437"/>
    </location>
</feature>
<accession>A0AAE1EJR5</accession>
<feature type="compositionally biased region" description="Basic residues" evidence="1">
    <location>
        <begin position="133"/>
        <end position="145"/>
    </location>
</feature>
<feature type="compositionally biased region" description="Polar residues" evidence="1">
    <location>
        <begin position="266"/>
        <end position="276"/>
    </location>
</feature>
<reference evidence="2" key="1">
    <citation type="submission" date="2023-10" db="EMBL/GenBank/DDBJ databases">
        <title>Genome assemblies of two species of porcelain crab, Petrolisthes cinctipes and Petrolisthes manimaculis (Anomura: Porcellanidae).</title>
        <authorList>
            <person name="Angst P."/>
        </authorList>
    </citation>
    <scope>NUCLEOTIDE SEQUENCE</scope>
    <source>
        <strain evidence="2">PB745_01</strain>
        <tissue evidence="2">Gill</tissue>
    </source>
</reference>
<feature type="compositionally biased region" description="Pro residues" evidence="1">
    <location>
        <begin position="450"/>
        <end position="469"/>
    </location>
</feature>